<feature type="compositionally biased region" description="Polar residues" evidence="6">
    <location>
        <begin position="931"/>
        <end position="949"/>
    </location>
</feature>
<evidence type="ECO:0000256" key="3">
    <source>
        <dbReference type="ARBA" id="ARBA00015817"/>
    </source>
</evidence>
<dbReference type="Proteomes" id="UP001438707">
    <property type="component" value="Unassembled WGS sequence"/>
</dbReference>
<comment type="subcellular location">
    <subcellularLocation>
        <location evidence="1">Cytoplasm</location>
    </subcellularLocation>
</comment>
<feature type="compositionally biased region" description="Polar residues" evidence="6">
    <location>
        <begin position="1362"/>
        <end position="1389"/>
    </location>
</feature>
<feature type="compositionally biased region" description="Basic and acidic residues" evidence="6">
    <location>
        <begin position="1325"/>
        <end position="1335"/>
    </location>
</feature>
<dbReference type="Pfam" id="PF13890">
    <property type="entry name" value="Rab3-GTPase_cat"/>
    <property type="match status" value="1"/>
</dbReference>
<protein>
    <recommendedName>
        <fullName evidence="3">Rab3 GTPase-activating protein catalytic subunit</fullName>
    </recommendedName>
</protein>
<feature type="region of interest" description="Disordered" evidence="6">
    <location>
        <begin position="745"/>
        <end position="817"/>
    </location>
</feature>
<proteinExistence type="inferred from homology"/>
<keyword evidence="9" id="KW-1185">Reference proteome</keyword>
<name>A0AAW1Q566_9CHLO</name>
<feature type="compositionally biased region" description="Basic and acidic residues" evidence="6">
    <location>
        <begin position="518"/>
        <end position="528"/>
    </location>
</feature>
<reference evidence="8 9" key="1">
    <citation type="journal article" date="2024" name="Nat. Commun.">
        <title>Phylogenomics reveals the evolutionary origins of lichenization in chlorophyte algae.</title>
        <authorList>
            <person name="Puginier C."/>
            <person name="Libourel C."/>
            <person name="Otte J."/>
            <person name="Skaloud P."/>
            <person name="Haon M."/>
            <person name="Grisel S."/>
            <person name="Petersen M."/>
            <person name="Berrin J.G."/>
            <person name="Delaux P.M."/>
            <person name="Dal Grande F."/>
            <person name="Keller J."/>
        </authorList>
    </citation>
    <scope>NUCLEOTIDE SEQUENCE [LARGE SCALE GENOMIC DNA]</scope>
    <source>
        <strain evidence="8 9">SAG 2145</strain>
    </source>
</reference>
<dbReference type="PANTHER" id="PTHR21422">
    <property type="entry name" value="RAB3 GTPASE-ACTIVATING PROTEIN CATALYTIC SUBUNIT"/>
    <property type="match status" value="1"/>
</dbReference>
<keyword evidence="5" id="KW-0963">Cytoplasm</keyword>
<feature type="compositionally biased region" description="Polar residues" evidence="6">
    <location>
        <begin position="1254"/>
        <end position="1267"/>
    </location>
</feature>
<comment type="caution">
    <text evidence="8">The sequence shown here is derived from an EMBL/GenBank/DDBJ whole genome shotgun (WGS) entry which is preliminary data.</text>
</comment>
<feature type="compositionally biased region" description="Low complexity" evidence="6">
    <location>
        <begin position="601"/>
        <end position="614"/>
    </location>
</feature>
<feature type="region of interest" description="Disordered" evidence="6">
    <location>
        <begin position="518"/>
        <end position="671"/>
    </location>
</feature>
<dbReference type="PANTHER" id="PTHR21422:SF9">
    <property type="entry name" value="RAB3 GTPASE-ACTIVATING PROTEIN CATALYTIC SUBUNIT"/>
    <property type="match status" value="1"/>
</dbReference>
<dbReference type="GO" id="GO:0005096">
    <property type="term" value="F:GTPase activator activity"/>
    <property type="evidence" value="ECO:0007669"/>
    <property type="project" value="UniProtKB-KW"/>
</dbReference>
<feature type="domain" description="Rab3GAP catalytic subunit conserved" evidence="7">
    <location>
        <begin position="970"/>
        <end position="1120"/>
    </location>
</feature>
<organism evidence="8 9">
    <name type="scientific">Apatococcus lobatus</name>
    <dbReference type="NCBI Taxonomy" id="904363"/>
    <lineage>
        <taxon>Eukaryota</taxon>
        <taxon>Viridiplantae</taxon>
        <taxon>Chlorophyta</taxon>
        <taxon>core chlorophytes</taxon>
        <taxon>Trebouxiophyceae</taxon>
        <taxon>Chlorellales</taxon>
        <taxon>Chlorellaceae</taxon>
        <taxon>Apatococcus</taxon>
    </lineage>
</organism>
<accession>A0AAW1Q566</accession>
<sequence length="1511" mass="162789">MEQDFQDFTTATSWERLVSDLEQAVRSWQATGIERLRSTASNHSAQQLVKIRADIQNKPSTSLSLTLHLQPPSSDSQTAHASPGAGHALHALQGWFGIDDFLTLVPANYSQHFLNDEEASSMRSALATAMAAANAPWPAFIPVHEPSRDAWQGITACNGVTCLLETDSVRLSRLPVRLCQVSGQLQAFAEQLQPYAPDAARACRTTLAAGTASEPSNLVSTEGKWRTLEGPLSQPHAPIHHAAPPVREPGSSTMAAVRQGSTEIAVSCKRLLPLRSLRSLSGHRGSWWANRLRPDQPAWLSSLDEWDSICAWHPWAVQVDPIGSMELELGWEAMPAASGAAAFSEFATASQWHLHTLQPPPAAQTFQAFMLGIQPEKSGKRFLDLLPEEDGESESEGMGGEGERPSSAGRSGLDSSFGGMLQGLMYARAAAEDVRSLEQLASEEWWERRGIAPPAPPENTLQKVMTDLLGSNSLHQADEPDFQDLTAQEPFPPPQTLPMNEDSFSQHETALAPIAEPVERGSEDRESQHLSPQSLTQQEELSHQQQQTERELAINHPGSGLSSHIQQQAAAQATSTLENSLDRCMHQQQSQSQSHRDPDVGTASAASGRVSGSAEIEAQQASEPLLRRSDSMPGTAEAQQSSKPMHANQDAMMGPTTQGHLQERQQHAAGQIAAGLVSEEQHGAPRRVAPVNQDTGLPNTAPLNSLLSRFCLHAMLFGNARAVSTLWNLFIQHLRFSHWESLQPLPRMPRQPSQHPPSKPASPQPTALQAHPETPTSTGLDSTTEQPFQEAAEQIAGKLQQQSGAQAGSRFDAAQGEPAAPDLRQGLLHQKLQMLDVCIHRQQRRAAAAQAHAHESGMQLPSSTERNEQGLPVSEGGLMHSWEHGEWSPEKGPSPQYDSDAAEGPVYLSADEGPSEPTSPLPTGNPADPDSVQSFQQQPHAQSMVQGMSGSAALPWQGQSLPRASMLGTPEGTCGTLANQCLLHYPSVPIRVPATQEVLVMTQDMVEDRQNALAALGDSEAGQRARMRLQGDVLASDMAAFKAANPGGCLADFVRWHSPKDWLCESPTGIPGRLSPRMAAEGGGGVWHALWEGTEACPTARQKLLMDPEVEGEKVLHFLETLPPRALFDQLPAVAMATSLELLAETCGARLPQAAHLLARFSSDAHRLLDDSSVTVLLPRDNTAQNSEQQAPAESASRQGGAVLQLLGDFRHLESVIVAAESLHLRLPGQPGLANRVLQHALHLLPNPLWSSNKPSSMQDLSAQVGSHLQPPAASRQSQRISSHLRDADGVQRLQDAHSEHPSGSHNANADESLSARNQQKTARSPHDDLPRDSHSLQQPQQASGGYSLQEDKRRGEDTAAHSRQPSNPDNTRSLSTPHDAQPQLQSPNLPALVSDQAGIAAAMTAVQTEVADHPGSQGHWTLQSGVQIGSQEERAAILAVLEGQSGNVDEAVASEAGPSRQPAPETLVGEAEWMLTCNEPGRGRSGLQHHFHVKASTGSMRLAQTICCCD</sequence>
<gene>
    <name evidence="8" type="ORF">WJX74_004148</name>
</gene>
<feature type="compositionally biased region" description="Basic and acidic residues" evidence="6">
    <location>
        <begin position="1350"/>
        <end position="1361"/>
    </location>
</feature>
<feature type="region of interest" description="Disordered" evidence="6">
    <location>
        <begin position="389"/>
        <end position="414"/>
    </location>
</feature>
<keyword evidence="4" id="KW-0343">GTPase activation</keyword>
<evidence type="ECO:0000256" key="1">
    <source>
        <dbReference type="ARBA" id="ARBA00004496"/>
    </source>
</evidence>
<comment type="similarity">
    <text evidence="2">Belongs to the Rab3-GAP catalytic subunit family.</text>
</comment>
<evidence type="ECO:0000259" key="7">
    <source>
        <dbReference type="Pfam" id="PF13890"/>
    </source>
</evidence>
<feature type="compositionally biased region" description="Low complexity" evidence="6">
    <location>
        <begin position="533"/>
        <end position="547"/>
    </location>
</feature>
<dbReference type="InterPro" id="IPR045700">
    <property type="entry name" value="Rab3GAP1"/>
</dbReference>
<feature type="compositionally biased region" description="Polar residues" evidence="6">
    <location>
        <begin position="774"/>
        <end position="787"/>
    </location>
</feature>
<dbReference type="EMBL" id="JALJOS010000076">
    <property type="protein sequence ID" value="KAK9816392.1"/>
    <property type="molecule type" value="Genomic_DNA"/>
</dbReference>
<feature type="compositionally biased region" description="Polar residues" evidence="6">
    <location>
        <begin position="1336"/>
        <end position="1347"/>
    </location>
</feature>
<dbReference type="GO" id="GO:0005737">
    <property type="term" value="C:cytoplasm"/>
    <property type="evidence" value="ECO:0007669"/>
    <property type="project" value="UniProtKB-SubCell"/>
</dbReference>
<feature type="compositionally biased region" description="Basic and acidic residues" evidence="6">
    <location>
        <begin position="1284"/>
        <end position="1303"/>
    </location>
</feature>
<evidence type="ECO:0000256" key="5">
    <source>
        <dbReference type="ARBA" id="ARBA00022490"/>
    </source>
</evidence>
<dbReference type="InterPro" id="IPR026147">
    <property type="entry name" value="Rab3GAP1_conserved"/>
</dbReference>
<evidence type="ECO:0000313" key="9">
    <source>
        <dbReference type="Proteomes" id="UP001438707"/>
    </source>
</evidence>
<evidence type="ECO:0000256" key="6">
    <source>
        <dbReference type="SAM" id="MobiDB-lite"/>
    </source>
</evidence>
<feature type="compositionally biased region" description="Polar residues" evidence="6">
    <location>
        <begin position="1304"/>
        <end position="1323"/>
    </location>
</feature>
<evidence type="ECO:0000256" key="4">
    <source>
        <dbReference type="ARBA" id="ARBA00022468"/>
    </source>
</evidence>
<evidence type="ECO:0000256" key="2">
    <source>
        <dbReference type="ARBA" id="ARBA00008856"/>
    </source>
</evidence>
<evidence type="ECO:0000313" key="8">
    <source>
        <dbReference type="EMBL" id="KAK9816392.1"/>
    </source>
</evidence>
<feature type="region of interest" description="Disordered" evidence="6">
    <location>
        <begin position="848"/>
        <end position="956"/>
    </location>
</feature>
<feature type="region of interest" description="Disordered" evidence="6">
    <location>
        <begin position="1254"/>
        <end position="1389"/>
    </location>
</feature>
<feature type="compositionally biased region" description="Pro residues" evidence="6">
    <location>
        <begin position="746"/>
        <end position="763"/>
    </location>
</feature>